<evidence type="ECO:0000259" key="7">
    <source>
        <dbReference type="Pfam" id="PF09349"/>
    </source>
</evidence>
<keyword evidence="6" id="KW-0456">Lyase</keyword>
<dbReference type="eggNOG" id="COG3195">
    <property type="taxonomic scope" value="Bacteria"/>
</dbReference>
<dbReference type="GO" id="GO:0051997">
    <property type="term" value="F:2-oxo-4-hydroxy-4-carboxy-5-ureidoimidazoline decarboxylase activity"/>
    <property type="evidence" value="ECO:0007669"/>
    <property type="project" value="UniProtKB-EC"/>
</dbReference>
<evidence type="ECO:0000256" key="5">
    <source>
        <dbReference type="ARBA" id="ARBA00022793"/>
    </source>
</evidence>
<keyword evidence="4" id="KW-0659">Purine metabolism</keyword>
<feature type="domain" description="Oxo-4-hydroxy-4-carboxy-5-ureidoimidazoline decarboxylase" evidence="7">
    <location>
        <begin position="16"/>
        <end position="163"/>
    </location>
</feature>
<evidence type="ECO:0000256" key="3">
    <source>
        <dbReference type="ARBA" id="ARBA00012257"/>
    </source>
</evidence>
<comment type="pathway">
    <text evidence="2">Purine metabolism; urate degradation; (S)-allantoin from urate: step 3/3.</text>
</comment>
<evidence type="ECO:0000313" key="8">
    <source>
        <dbReference type="EMBL" id="AII05505.1"/>
    </source>
</evidence>
<keyword evidence="5" id="KW-0210">Decarboxylase</keyword>
<proteinExistence type="predicted"/>
<dbReference type="EC" id="4.1.1.97" evidence="3"/>
<dbReference type="AlphaFoldDB" id="A0A076EH10"/>
<dbReference type="Gene3D" id="1.10.3330.10">
    <property type="entry name" value="Oxo-4-hydroxy-4-carboxy-5-ureidoimidazoline decarboxylase"/>
    <property type="match status" value="1"/>
</dbReference>
<dbReference type="Proteomes" id="UP000028488">
    <property type="component" value="Chromosome"/>
</dbReference>
<protein>
    <recommendedName>
        <fullName evidence="3">2-oxo-4-hydroxy-4-carboxy-5-ureidoimidazoline decarboxylase</fullName>
        <ecNumber evidence="3">4.1.1.97</ecNumber>
    </recommendedName>
</protein>
<dbReference type="EMBL" id="CP008947">
    <property type="protein sequence ID" value="AII05505.1"/>
    <property type="molecule type" value="Genomic_DNA"/>
</dbReference>
<dbReference type="PANTHER" id="PTHR43466">
    <property type="entry name" value="2-OXO-4-HYDROXY-4-CARBOXY-5-UREIDOIMIDAZOLINE DECARBOXYLASE-RELATED"/>
    <property type="match status" value="1"/>
</dbReference>
<dbReference type="Pfam" id="PF09349">
    <property type="entry name" value="OHCU_decarbox"/>
    <property type="match status" value="1"/>
</dbReference>
<organism evidence="8 9">
    <name type="scientific">Rhodococcus opacus</name>
    <name type="common">Nocardia opaca</name>
    <dbReference type="NCBI Taxonomy" id="37919"/>
    <lineage>
        <taxon>Bacteria</taxon>
        <taxon>Bacillati</taxon>
        <taxon>Actinomycetota</taxon>
        <taxon>Actinomycetes</taxon>
        <taxon>Mycobacteriales</taxon>
        <taxon>Nocardiaceae</taxon>
        <taxon>Rhodococcus</taxon>
    </lineage>
</organism>
<evidence type="ECO:0000256" key="4">
    <source>
        <dbReference type="ARBA" id="ARBA00022631"/>
    </source>
</evidence>
<dbReference type="InterPro" id="IPR036778">
    <property type="entry name" value="OHCU_decarboxylase_sf"/>
</dbReference>
<evidence type="ECO:0000256" key="6">
    <source>
        <dbReference type="ARBA" id="ARBA00023239"/>
    </source>
</evidence>
<name>A0A076EH10_RHOOP</name>
<dbReference type="InterPro" id="IPR018020">
    <property type="entry name" value="OHCU_decarboxylase"/>
</dbReference>
<reference evidence="8 9" key="1">
    <citation type="submission" date="2014-07" db="EMBL/GenBank/DDBJ databases">
        <title>Genome Sequence of Rhodococcus opacus Strain R7, a Biodegrader of Mono- and Polycyclic Aromatic Hydrocarbons.</title>
        <authorList>
            <person name="Di Gennaro P."/>
            <person name="Zampolli J."/>
            <person name="Presti I."/>
            <person name="Cappelletti M."/>
            <person name="D'Ursi P."/>
            <person name="Orro A."/>
            <person name="Mezzelani A."/>
            <person name="Milanesi L."/>
        </authorList>
    </citation>
    <scope>NUCLEOTIDE SEQUENCE [LARGE SCALE GENOMIC DNA]</scope>
    <source>
        <strain evidence="8 9">R7</strain>
    </source>
</reference>
<evidence type="ECO:0000256" key="1">
    <source>
        <dbReference type="ARBA" id="ARBA00001163"/>
    </source>
</evidence>
<dbReference type="GO" id="GO:0019628">
    <property type="term" value="P:urate catabolic process"/>
    <property type="evidence" value="ECO:0007669"/>
    <property type="project" value="TreeGrafter"/>
</dbReference>
<evidence type="ECO:0000256" key="2">
    <source>
        <dbReference type="ARBA" id="ARBA00004754"/>
    </source>
</evidence>
<dbReference type="SUPFAM" id="SSF158694">
    <property type="entry name" value="UraD-Like"/>
    <property type="match status" value="1"/>
</dbReference>
<accession>A0A076EH10</accession>
<dbReference type="GO" id="GO:0006144">
    <property type="term" value="P:purine nucleobase metabolic process"/>
    <property type="evidence" value="ECO:0007669"/>
    <property type="project" value="UniProtKB-KW"/>
</dbReference>
<evidence type="ECO:0000313" key="9">
    <source>
        <dbReference type="Proteomes" id="UP000028488"/>
    </source>
</evidence>
<comment type="catalytic activity">
    <reaction evidence="1">
        <text>5-hydroxy-2-oxo-4-ureido-2,5-dihydro-1H-imidazole-5-carboxylate + H(+) = (S)-allantoin + CO2</text>
        <dbReference type="Rhea" id="RHEA:26301"/>
        <dbReference type="ChEBI" id="CHEBI:15378"/>
        <dbReference type="ChEBI" id="CHEBI:15678"/>
        <dbReference type="ChEBI" id="CHEBI:16526"/>
        <dbReference type="ChEBI" id="CHEBI:58639"/>
        <dbReference type="EC" id="4.1.1.97"/>
    </reaction>
</comment>
<gene>
    <name evidence="8" type="ORF">EP51_13060</name>
</gene>
<sequence length="174" mass="18547">MGVRAPMPDTAVVTLNALDESALENELLICTPSRTWATAVLSARPYADREDLLAAAADAWRSLTPADVATALANYLPLSDPPDSAHAAAEHGALVASSAGRLTVLRERESRYRARFGFPVVIAAKGLTLEHILAEIDRRLTNDRADELVLAARHMVAIGEGRIATLIARCEGPG</sequence>
<dbReference type="PANTHER" id="PTHR43466:SF1">
    <property type="entry name" value="2-OXO-4-HYDROXY-4-CARBOXY-5-UREIDOIMIDAZOLINE DECARBOXYLASE-RELATED"/>
    <property type="match status" value="1"/>
</dbReference>